<dbReference type="GO" id="GO:0016020">
    <property type="term" value="C:membrane"/>
    <property type="evidence" value="ECO:0007669"/>
    <property type="project" value="UniProtKB-SubCell"/>
</dbReference>
<feature type="transmembrane region" description="Helical" evidence="5">
    <location>
        <begin position="101"/>
        <end position="124"/>
    </location>
</feature>
<evidence type="ECO:0000256" key="5">
    <source>
        <dbReference type="SAM" id="Phobius"/>
    </source>
</evidence>
<accession>A0A7V8FRG5</accession>
<feature type="transmembrane region" description="Helical" evidence="5">
    <location>
        <begin position="341"/>
        <end position="366"/>
    </location>
</feature>
<dbReference type="Proteomes" id="UP000461670">
    <property type="component" value="Unassembled WGS sequence"/>
</dbReference>
<keyword evidence="2 5" id="KW-0812">Transmembrane</keyword>
<sequence length="446" mass="45671">MTARSPCLTPTAADLLAAPAPARPVANPPALSQAGLFVLLAGLLLPLIDFSIVNVALDAMAQSLHTGPAELELVVAAYGLAFAVGLATGGRLGDRWGRRRVFTWGVAGFGLASALCGAAHASWLLMAARVLQGATAALIVPQVLGGLLVTSDLWGMGWRSVFLINLPICVAVLLLLRRHVPETRRAQSATLDGPGTAWLGLLIVCLLVPLLAAPAVALVLWRVELAQAGRGRDPLLPPALLRLPSVRFGMLVAALFFASWGGFMFVMALALQAGAGLSPLQAGNSFIVPGLAYFVASLGSARVAARIGHGPALLLGCLVQIVGVLGTLAALHWVWPHPGLANLALGMAVMGAGQALIVGSIWRIGLSDVPVEAAGAGGATISTVQQAAYGMGVALLGAVFAHGLHASGTGYLGAVSQALMVEVGLMLVLTACVAGYAWRRRGFPAK</sequence>
<reference evidence="8" key="1">
    <citation type="journal article" date="2020" name="MBio">
        <title>Horizontal gene transfer to a defensive symbiont with a reduced genome amongst a multipartite beetle microbiome.</title>
        <authorList>
            <person name="Waterworth S.C."/>
            <person name="Florez L.V."/>
            <person name="Rees E.R."/>
            <person name="Hertweck C."/>
            <person name="Kaltenpoth M."/>
            <person name="Kwan J.C."/>
        </authorList>
    </citation>
    <scope>NUCLEOTIDE SEQUENCE [LARGE SCALE GENOMIC DNA]</scope>
</reference>
<organism evidence="7 8">
    <name type="scientific">Paracidovorax wautersii</name>
    <dbReference type="NCBI Taxonomy" id="1177982"/>
    <lineage>
        <taxon>Bacteria</taxon>
        <taxon>Pseudomonadati</taxon>
        <taxon>Pseudomonadota</taxon>
        <taxon>Betaproteobacteria</taxon>
        <taxon>Burkholderiales</taxon>
        <taxon>Comamonadaceae</taxon>
        <taxon>Paracidovorax</taxon>
    </lineage>
</organism>
<keyword evidence="3 5" id="KW-1133">Transmembrane helix</keyword>
<evidence type="ECO:0000256" key="4">
    <source>
        <dbReference type="ARBA" id="ARBA00023136"/>
    </source>
</evidence>
<dbReference type="InterPro" id="IPR011701">
    <property type="entry name" value="MFS"/>
</dbReference>
<evidence type="ECO:0000259" key="6">
    <source>
        <dbReference type="PROSITE" id="PS50850"/>
    </source>
</evidence>
<dbReference type="SUPFAM" id="SSF103473">
    <property type="entry name" value="MFS general substrate transporter"/>
    <property type="match status" value="1"/>
</dbReference>
<evidence type="ECO:0000313" key="8">
    <source>
        <dbReference type="Proteomes" id="UP000461670"/>
    </source>
</evidence>
<dbReference type="PROSITE" id="PS50850">
    <property type="entry name" value="MFS"/>
    <property type="match status" value="1"/>
</dbReference>
<dbReference type="Gene3D" id="1.20.1720.10">
    <property type="entry name" value="Multidrug resistance protein D"/>
    <property type="match status" value="2"/>
</dbReference>
<protein>
    <submittedName>
        <fullName evidence="7">Putative transport protein HsrA</fullName>
    </submittedName>
</protein>
<proteinExistence type="predicted"/>
<evidence type="ECO:0000313" key="7">
    <source>
        <dbReference type="EMBL" id="KAF1023070.1"/>
    </source>
</evidence>
<dbReference type="PANTHER" id="PTHR42718:SF39">
    <property type="entry name" value="ACTINORHODIN TRANSPORTER-RELATED"/>
    <property type="match status" value="1"/>
</dbReference>
<feature type="transmembrane region" description="Helical" evidence="5">
    <location>
        <begin position="248"/>
        <end position="274"/>
    </location>
</feature>
<feature type="transmembrane region" description="Helical" evidence="5">
    <location>
        <begin position="286"/>
        <end position="305"/>
    </location>
</feature>
<feature type="transmembrane region" description="Helical" evidence="5">
    <location>
        <begin position="36"/>
        <end position="57"/>
    </location>
</feature>
<gene>
    <name evidence="7" type="primary">hsrA_2</name>
    <name evidence="7" type="ORF">GAK30_00760</name>
</gene>
<dbReference type="PANTHER" id="PTHR42718">
    <property type="entry name" value="MAJOR FACILITATOR SUPERFAMILY MULTIDRUG TRANSPORTER MFSC"/>
    <property type="match status" value="1"/>
</dbReference>
<feature type="transmembrane region" description="Helical" evidence="5">
    <location>
        <begin position="130"/>
        <end position="149"/>
    </location>
</feature>
<comment type="caution">
    <text evidence="7">The sequence shown here is derived from an EMBL/GenBank/DDBJ whole genome shotgun (WGS) entry which is preliminary data.</text>
</comment>
<feature type="transmembrane region" description="Helical" evidence="5">
    <location>
        <begin position="387"/>
        <end position="406"/>
    </location>
</feature>
<feature type="transmembrane region" description="Helical" evidence="5">
    <location>
        <begin position="156"/>
        <end position="176"/>
    </location>
</feature>
<evidence type="ECO:0000256" key="1">
    <source>
        <dbReference type="ARBA" id="ARBA00004141"/>
    </source>
</evidence>
<feature type="domain" description="Major facilitator superfamily (MFS) profile" evidence="6">
    <location>
        <begin position="35"/>
        <end position="441"/>
    </location>
</feature>
<keyword evidence="4 5" id="KW-0472">Membrane</keyword>
<comment type="subcellular location">
    <subcellularLocation>
        <location evidence="1">Membrane</location>
        <topology evidence="1">Multi-pass membrane protein</topology>
    </subcellularLocation>
</comment>
<feature type="transmembrane region" description="Helical" evidence="5">
    <location>
        <begin position="312"/>
        <end position="335"/>
    </location>
</feature>
<dbReference type="InterPro" id="IPR020846">
    <property type="entry name" value="MFS_dom"/>
</dbReference>
<dbReference type="AlphaFoldDB" id="A0A7V8FRG5"/>
<feature type="transmembrane region" description="Helical" evidence="5">
    <location>
        <begin position="196"/>
        <end position="221"/>
    </location>
</feature>
<feature type="transmembrane region" description="Helical" evidence="5">
    <location>
        <begin position="69"/>
        <end position="89"/>
    </location>
</feature>
<name>A0A7V8FRG5_9BURK</name>
<dbReference type="GO" id="GO:0022857">
    <property type="term" value="F:transmembrane transporter activity"/>
    <property type="evidence" value="ECO:0007669"/>
    <property type="project" value="InterPro"/>
</dbReference>
<dbReference type="Gene3D" id="1.20.1250.20">
    <property type="entry name" value="MFS general substrate transporter like domains"/>
    <property type="match status" value="1"/>
</dbReference>
<dbReference type="CDD" id="cd17321">
    <property type="entry name" value="MFS_MMR_MDR_like"/>
    <property type="match status" value="1"/>
</dbReference>
<feature type="transmembrane region" description="Helical" evidence="5">
    <location>
        <begin position="418"/>
        <end position="438"/>
    </location>
</feature>
<evidence type="ECO:0000256" key="2">
    <source>
        <dbReference type="ARBA" id="ARBA00022692"/>
    </source>
</evidence>
<evidence type="ECO:0000256" key="3">
    <source>
        <dbReference type="ARBA" id="ARBA00022989"/>
    </source>
</evidence>
<dbReference type="EMBL" id="WNDQ01000007">
    <property type="protein sequence ID" value="KAF1023070.1"/>
    <property type="molecule type" value="Genomic_DNA"/>
</dbReference>
<dbReference type="InterPro" id="IPR036259">
    <property type="entry name" value="MFS_trans_sf"/>
</dbReference>
<dbReference type="Pfam" id="PF07690">
    <property type="entry name" value="MFS_1"/>
    <property type="match status" value="2"/>
</dbReference>